<comment type="caution">
    <text evidence="1">The sequence shown here is derived from an EMBL/GenBank/DDBJ whole genome shotgun (WGS) entry which is preliminary data.</text>
</comment>
<protein>
    <submittedName>
        <fullName evidence="1">Uncharacterized protein</fullName>
    </submittedName>
</protein>
<dbReference type="OrthoDB" id="1488462at2"/>
<dbReference type="RefSeq" id="WP_140621582.1">
    <property type="nucleotide sequence ID" value="NZ_VFRQ01000005.1"/>
</dbReference>
<keyword evidence="2" id="KW-1185">Reference proteome</keyword>
<proteinExistence type="predicted"/>
<evidence type="ECO:0000313" key="1">
    <source>
        <dbReference type="EMBL" id="TPE43959.1"/>
    </source>
</evidence>
<reference evidence="1 2" key="1">
    <citation type="submission" date="2019-06" db="EMBL/GenBank/DDBJ databases">
        <title>A novel bacterium of genus Pontibacter, isolated from marine sediment.</title>
        <authorList>
            <person name="Huang H."/>
            <person name="Mo K."/>
            <person name="Hu Y."/>
        </authorList>
    </citation>
    <scope>NUCLEOTIDE SEQUENCE [LARGE SCALE GENOMIC DNA]</scope>
    <source>
        <strain evidence="1 2">HB172049</strain>
    </source>
</reference>
<dbReference type="EMBL" id="VFRQ01000005">
    <property type="protein sequence ID" value="TPE43959.1"/>
    <property type="molecule type" value="Genomic_DNA"/>
</dbReference>
<evidence type="ECO:0000313" key="2">
    <source>
        <dbReference type="Proteomes" id="UP000316727"/>
    </source>
</evidence>
<sequence length="564" mass="63594">MSLINLKTRYTRVVVTSTGGEYREEFWNFNTATLLVEKTTNEGVPYDDPPPVDTSMPTDQEFYHNCEGTTRVGYFHDGNGGFTTVETANSAECGYVVPAGTFIRNDCNGVNLQQVLADGSGGEMWGDVVEYNSASCGYTPPCDLVPQPPVVNGYSVQLAATTSFPPVLYSVNGGEFKEQSLYEGLEPGNYTVDYKDASPRACTAQNTFEVVPIVDKLYYSRNPFWYQVAAEPGAEVELELLAESEHYKQDFQVVLPQSKVATADGFCHFRLDNILSRLLKAEPPVGSVTYACKKNVLNYYVRYRINGGEWQISYTSTVLLGGMPLENQLSPFGHFLTSHERLKTINKAQPEYLYWISDGTHGQVQIRRGTWLKGVSEPAYTYEVVSVKKHELLCIPAFEPIAEGVDKVDVTVLSPEFVEITESMVYKIAPDVATDERFFLFYNSWGGLDTLRCTGEREDSLDAKEEMGEVDVQPGFMPNQGQRFVFSSDLQRKIKQSTGPNPDWRQEYLQDFVISPARYEWYRNQMLPIVLSRRGLLNSSRKGRQGYTFEYDYAFDLTGYAKSY</sequence>
<dbReference type="Proteomes" id="UP000316727">
    <property type="component" value="Unassembled WGS sequence"/>
</dbReference>
<accession>A0A501W2X1</accession>
<gene>
    <name evidence="1" type="ORF">FJM65_11075</name>
</gene>
<organism evidence="1 2">
    <name type="scientific">Pontibacter mangrovi</name>
    <dbReference type="NCBI Taxonomy" id="2589816"/>
    <lineage>
        <taxon>Bacteria</taxon>
        <taxon>Pseudomonadati</taxon>
        <taxon>Bacteroidota</taxon>
        <taxon>Cytophagia</taxon>
        <taxon>Cytophagales</taxon>
        <taxon>Hymenobacteraceae</taxon>
        <taxon>Pontibacter</taxon>
    </lineage>
</organism>
<dbReference type="AlphaFoldDB" id="A0A501W2X1"/>
<name>A0A501W2X1_9BACT</name>